<dbReference type="InterPro" id="IPR025255">
    <property type="entry name" value="DUF4202"/>
</dbReference>
<accession>A0A1J5TVS1</accession>
<sequence length="201" mass="23013">MTQQRYQSAIAAFDKANAEDPNLEVSNGKEYPKELLYAQRMTEMQEIYAPEASEAVKLAVRAQHIQRWKSPRSDFAMDRQGYLQWRTGLYKFHAETAGSLMKTVGYDDETIERVQAIIGKKGMKVNPETQLTEDVAGLVFIQYYMLGFATSHPEYDEDKWIKIIQKTWLKMSPRAHEFALAGKIQLPEALIPLILKAIQPA</sequence>
<dbReference type="PANTHER" id="PTHR41729:SF1">
    <property type="entry name" value="GLUTAMYL-TRNA SYNTHETASE"/>
    <property type="match status" value="1"/>
</dbReference>
<reference evidence="1" key="1">
    <citation type="submission" date="2016-10" db="EMBL/GenBank/DDBJ databases">
        <title>Sequence of Gallionella enrichment culture.</title>
        <authorList>
            <person name="Poehlein A."/>
            <person name="Muehling M."/>
            <person name="Daniel R."/>
        </authorList>
    </citation>
    <scope>NUCLEOTIDE SEQUENCE</scope>
</reference>
<dbReference type="EMBL" id="MLJW01000004">
    <property type="protein sequence ID" value="OIR17884.1"/>
    <property type="molecule type" value="Genomic_DNA"/>
</dbReference>
<dbReference type="PANTHER" id="PTHR41729">
    <property type="entry name" value="GLUTAMYL-TRNA SYNTHETASE"/>
    <property type="match status" value="1"/>
</dbReference>
<protein>
    <recommendedName>
        <fullName evidence="2">DUF4202 domain-containing protein</fullName>
    </recommendedName>
</protein>
<evidence type="ECO:0008006" key="2">
    <source>
        <dbReference type="Google" id="ProtNLM"/>
    </source>
</evidence>
<evidence type="ECO:0000313" key="1">
    <source>
        <dbReference type="EMBL" id="OIR17884.1"/>
    </source>
</evidence>
<proteinExistence type="predicted"/>
<dbReference type="Pfam" id="PF13875">
    <property type="entry name" value="DUF4202"/>
    <property type="match status" value="1"/>
</dbReference>
<organism evidence="1">
    <name type="scientific">mine drainage metagenome</name>
    <dbReference type="NCBI Taxonomy" id="410659"/>
    <lineage>
        <taxon>unclassified sequences</taxon>
        <taxon>metagenomes</taxon>
        <taxon>ecological metagenomes</taxon>
    </lineage>
</organism>
<gene>
    <name evidence="1" type="ORF">GALL_21060</name>
</gene>
<comment type="caution">
    <text evidence="1">The sequence shown here is derived from an EMBL/GenBank/DDBJ whole genome shotgun (WGS) entry which is preliminary data.</text>
</comment>
<name>A0A1J5TVS1_9ZZZZ</name>
<dbReference type="AlphaFoldDB" id="A0A1J5TVS1"/>